<gene>
    <name evidence="1" type="ORF">SFMTTN_2942</name>
</gene>
<proteinExistence type="predicted"/>
<accession>A0A401JYU1</accession>
<protein>
    <submittedName>
        <fullName evidence="1">Uncharacterized protein</fullName>
    </submittedName>
</protein>
<dbReference type="EMBL" id="BGOW01000036">
    <property type="protein sequence ID" value="GCB02123.1"/>
    <property type="molecule type" value="Genomic_DNA"/>
</dbReference>
<name>A0A401JYU1_9PROT</name>
<comment type="caution">
    <text evidence="1">The sequence shown here is derived from an EMBL/GenBank/DDBJ whole genome shotgun (WGS) entry which is preliminary data.</text>
</comment>
<dbReference type="Proteomes" id="UP000286806">
    <property type="component" value="Unassembled WGS sequence"/>
</dbReference>
<evidence type="ECO:0000313" key="1">
    <source>
        <dbReference type="EMBL" id="GCB02123.1"/>
    </source>
</evidence>
<evidence type="ECO:0000313" key="2">
    <source>
        <dbReference type="Proteomes" id="UP000286806"/>
    </source>
</evidence>
<reference evidence="1 2" key="1">
    <citation type="journal article" date="2019" name="Front. Microbiol.">
        <title>Genomes of Neutrophilic Sulfur-Oxidizing Chemolithoautotrophs Representing 9 Proteobacterial Species From 8 Genera.</title>
        <authorList>
            <person name="Watanabe T."/>
            <person name="Kojima H."/>
            <person name="Umezawa K."/>
            <person name="Hori C."/>
            <person name="Takasuka T.E."/>
            <person name="Kato Y."/>
            <person name="Fukui M."/>
        </authorList>
    </citation>
    <scope>NUCLEOTIDE SEQUENCE [LARGE SCALE GENOMIC DNA]</scope>
    <source>
        <strain evidence="1 2">TTN</strain>
    </source>
</reference>
<sequence>MAPWCANAVEVMVKPIFEFPSEARHRDVAGTNARAHNAAMNFPFFIYPF</sequence>
<keyword evidence="2" id="KW-1185">Reference proteome</keyword>
<dbReference type="AlphaFoldDB" id="A0A401JYU1"/>
<organism evidence="1 2">
    <name type="scientific">Sulfuriferula multivorans</name>
    <dbReference type="NCBI Taxonomy" id="1559896"/>
    <lineage>
        <taxon>Bacteria</taxon>
        <taxon>Pseudomonadati</taxon>
        <taxon>Pseudomonadota</taxon>
        <taxon>Betaproteobacteria</taxon>
        <taxon>Nitrosomonadales</taxon>
        <taxon>Sulfuricellaceae</taxon>
        <taxon>Sulfuriferula</taxon>
    </lineage>
</organism>